<comment type="caution">
    <text evidence="7">The sequence shown here is derived from an EMBL/GenBank/DDBJ whole genome shotgun (WGS) entry which is preliminary data.</text>
</comment>
<dbReference type="FunFam" id="3.40.50.720:FF:000475">
    <property type="entry name" value="NEDD8-activating enzyme E1 regulatory subunit"/>
    <property type="match status" value="1"/>
</dbReference>
<dbReference type="Pfam" id="PF00899">
    <property type="entry name" value="ThiF"/>
    <property type="match status" value="1"/>
</dbReference>
<sequence>MAPLDKEVKYDRQLRLWAANGQAALENSRLALLHGTAVGTETLKNLVLPGIGSYTIIDGQTVTAQDTGVNFFLDVDSVGASRAQKTCEYLQELNADVVGSYLNRDPISLITDDPAYFVDNFDVVLVTALYGQPLQVLAETLWAAKIPLFVVDAIGFIGYLRVALPEHNIVETHPDAIVDLRLDNPWPELSSLAEDLDLESLNDNQHTHVPYVLLLLHYLAIWKDQHDGNAPKTFDEKSQFKTLIRSGMRNVDEDNFDEAVNNVWRACSTTNVPSSVQDLFDSPSAQELTPETDQFWFLVRAVADFVKTSGKGLLPVAGTIPDMKSDTNTYIQLQKTYRARAMRDIADIKTNLLHHLQAHGKPSTAIPESEIESFCKHAGYIKVIRYRSLGQQADEEVARVKQWMDEDDAPIYWYLAKRAAETYRTRHRSWPSHKDDALFAQAKDVFSTTTDEQNVMLERVCREMTRSGFAELHNIASLMGGVAAQEIIKVITKQYVPINNTVIFDGIKSVSAVYAL</sequence>
<dbReference type="GO" id="GO:0045116">
    <property type="term" value="P:protein neddylation"/>
    <property type="evidence" value="ECO:0007669"/>
    <property type="project" value="UniProtKB-UniRule"/>
</dbReference>
<dbReference type="eggNOG" id="KOG2016">
    <property type="taxonomic scope" value="Eukaryota"/>
</dbReference>
<dbReference type="GO" id="GO:0019781">
    <property type="term" value="F:NEDD8 activating enzyme activity"/>
    <property type="evidence" value="ECO:0007669"/>
    <property type="project" value="UniProtKB-UniRule"/>
</dbReference>
<accession>R4X7S4</accession>
<gene>
    <name evidence="7" type="ORF">TAPDE_000961</name>
</gene>
<dbReference type="InterPro" id="IPR035985">
    <property type="entry name" value="Ubiquitin-activating_enz"/>
</dbReference>
<dbReference type="UniPathway" id="UPA00885"/>
<protein>
    <recommendedName>
        <fullName evidence="3 5">NEDD8-activating enzyme E1 regulatory subunit</fullName>
    </recommendedName>
</protein>
<dbReference type="STRING" id="1097556.R4X7S4"/>
<evidence type="ECO:0000256" key="1">
    <source>
        <dbReference type="ARBA" id="ARBA00005032"/>
    </source>
</evidence>
<dbReference type="SUPFAM" id="SSF69572">
    <property type="entry name" value="Activating enzymes of the ubiquitin-like proteins"/>
    <property type="match status" value="1"/>
</dbReference>
<evidence type="ECO:0000313" key="8">
    <source>
        <dbReference type="Proteomes" id="UP000013776"/>
    </source>
</evidence>
<comment type="function">
    <text evidence="5">Regulatory subunit of the dimeric UBA3-ULA1 E1 enzyme.</text>
</comment>
<evidence type="ECO:0000256" key="2">
    <source>
        <dbReference type="ARBA" id="ARBA00006868"/>
    </source>
</evidence>
<keyword evidence="8" id="KW-1185">Reference proteome</keyword>
<dbReference type="PANTHER" id="PTHR10953">
    <property type="entry name" value="UBIQUITIN-ACTIVATING ENZYME E1"/>
    <property type="match status" value="1"/>
</dbReference>
<dbReference type="InterPro" id="IPR045886">
    <property type="entry name" value="ThiF/MoeB/HesA"/>
</dbReference>
<dbReference type="VEuPathDB" id="FungiDB:TAPDE_000961"/>
<evidence type="ECO:0000256" key="5">
    <source>
        <dbReference type="PIRNR" id="PIRNR039099"/>
    </source>
</evidence>
<dbReference type="CDD" id="cd01493">
    <property type="entry name" value="APPBP1_RUB"/>
    <property type="match status" value="1"/>
</dbReference>
<feature type="domain" description="THIF-type NAD/FAD binding fold" evidence="6">
    <location>
        <begin position="10"/>
        <end position="507"/>
    </location>
</feature>
<name>R4X7S4_TAPDE</name>
<dbReference type="Proteomes" id="UP000013776">
    <property type="component" value="Unassembled WGS sequence"/>
</dbReference>
<dbReference type="PIRSF" id="PIRSF039099">
    <property type="entry name" value="APP-BP1"/>
    <property type="match status" value="1"/>
</dbReference>
<dbReference type="PANTHER" id="PTHR10953:SF29">
    <property type="entry name" value="NEDD8-ACTIVATING ENZYME E1 REGULATORY SUBUNIT"/>
    <property type="match status" value="1"/>
</dbReference>
<dbReference type="GO" id="GO:0016887">
    <property type="term" value="F:ATP hydrolysis activity"/>
    <property type="evidence" value="ECO:0007669"/>
    <property type="project" value="UniProtKB-ARBA"/>
</dbReference>
<dbReference type="AlphaFoldDB" id="R4X7S4"/>
<dbReference type="InterPro" id="IPR000594">
    <property type="entry name" value="ThiF_NAD_FAD-bd"/>
</dbReference>
<dbReference type="OrthoDB" id="1708823at2759"/>
<keyword evidence="4 5" id="KW-0833">Ubl conjugation pathway</keyword>
<proteinExistence type="inferred from homology"/>
<dbReference type="EMBL" id="CAHR02000031">
    <property type="protein sequence ID" value="CCG81238.1"/>
    <property type="molecule type" value="Genomic_DNA"/>
</dbReference>
<evidence type="ECO:0000259" key="6">
    <source>
        <dbReference type="Pfam" id="PF00899"/>
    </source>
</evidence>
<dbReference type="Gene3D" id="3.40.50.720">
    <property type="entry name" value="NAD(P)-binding Rossmann-like Domain"/>
    <property type="match status" value="2"/>
</dbReference>
<comment type="similarity">
    <text evidence="2 5">Belongs to the ubiquitin-activating E1 family. ULA1 subfamily.</text>
</comment>
<reference evidence="7 8" key="1">
    <citation type="journal article" date="2013" name="MBio">
        <title>Genome sequencing of the plant pathogen Taphrina deformans, the causal agent of peach leaf curl.</title>
        <authorList>
            <person name="Cisse O.H."/>
            <person name="Almeida J.M.G.C.F."/>
            <person name="Fonseca A."/>
            <person name="Kumar A.A."/>
            <person name="Salojaervi J."/>
            <person name="Overmyer K."/>
            <person name="Hauser P.M."/>
            <person name="Pagni M."/>
        </authorList>
    </citation>
    <scope>NUCLEOTIDE SEQUENCE [LARGE SCALE GENOMIC DNA]</scope>
    <source>
        <strain evidence="8">PYCC 5710 / ATCC 11124 / CBS 356.35 / IMI 108563 / JCM 9778 / NBRC 8474</strain>
    </source>
</reference>
<evidence type="ECO:0000256" key="4">
    <source>
        <dbReference type="ARBA" id="ARBA00022786"/>
    </source>
</evidence>
<dbReference type="InterPro" id="IPR030667">
    <property type="entry name" value="APP-BP1"/>
</dbReference>
<comment type="pathway">
    <text evidence="1 5">Protein modification; protein neddylation.</text>
</comment>
<evidence type="ECO:0000313" key="7">
    <source>
        <dbReference type="EMBL" id="CCG81238.1"/>
    </source>
</evidence>
<evidence type="ECO:0000256" key="3">
    <source>
        <dbReference type="ARBA" id="ARBA00015407"/>
    </source>
</evidence>
<dbReference type="GO" id="GO:0005737">
    <property type="term" value="C:cytoplasm"/>
    <property type="evidence" value="ECO:0007669"/>
    <property type="project" value="TreeGrafter"/>
</dbReference>
<organism evidence="7 8">
    <name type="scientific">Taphrina deformans (strain PYCC 5710 / ATCC 11124 / CBS 356.35 / IMI 108563 / JCM 9778 / NBRC 8474)</name>
    <name type="common">Peach leaf curl fungus</name>
    <name type="synonym">Lalaria deformans</name>
    <dbReference type="NCBI Taxonomy" id="1097556"/>
    <lineage>
        <taxon>Eukaryota</taxon>
        <taxon>Fungi</taxon>
        <taxon>Dikarya</taxon>
        <taxon>Ascomycota</taxon>
        <taxon>Taphrinomycotina</taxon>
        <taxon>Taphrinomycetes</taxon>
        <taxon>Taphrinales</taxon>
        <taxon>Taphrinaceae</taxon>
        <taxon>Taphrina</taxon>
    </lineage>
</organism>